<dbReference type="RefSeq" id="WP_146366052.1">
    <property type="nucleotide sequence ID" value="NZ_CP042262.1"/>
</dbReference>
<comment type="similarity">
    <text evidence="1">Belongs to the YciI family.</text>
</comment>
<gene>
    <name evidence="3" type="ORF">FPZ52_13195</name>
</gene>
<evidence type="ECO:0000259" key="2">
    <source>
        <dbReference type="Pfam" id="PF03795"/>
    </source>
</evidence>
<evidence type="ECO:0000313" key="3">
    <source>
        <dbReference type="EMBL" id="QDY70636.1"/>
    </source>
</evidence>
<evidence type="ECO:0000256" key="1">
    <source>
        <dbReference type="ARBA" id="ARBA00007689"/>
    </source>
</evidence>
<dbReference type="Proteomes" id="UP000318483">
    <property type="component" value="Plasmid unnamed1"/>
</dbReference>
<accession>A0A5B8IB68</accession>
<dbReference type="PANTHER" id="PTHR33606">
    <property type="entry name" value="PROTEIN YCII"/>
    <property type="match status" value="1"/>
</dbReference>
<dbReference type="KEGG" id="lit:FPZ52_13195"/>
<dbReference type="InterPro" id="IPR051807">
    <property type="entry name" value="Sec-metab_biosynth-assoc"/>
</dbReference>
<dbReference type="EMBL" id="CP042262">
    <property type="protein sequence ID" value="QDY70636.1"/>
    <property type="molecule type" value="Genomic_DNA"/>
</dbReference>
<dbReference type="InterPro" id="IPR011008">
    <property type="entry name" value="Dimeric_a/b-barrel"/>
</dbReference>
<geneLocation type="plasmid" evidence="3 4">
    <name>unnamed1</name>
</geneLocation>
<dbReference type="OrthoDB" id="2293521at2"/>
<keyword evidence="4" id="KW-1185">Reference proteome</keyword>
<feature type="domain" description="YCII-related" evidence="2">
    <location>
        <begin position="1"/>
        <end position="88"/>
    </location>
</feature>
<sequence>MPWMIETFDKPGCAELRSQLRPEHLDYLEANKSLLLACGAKLDDEGEGASGGLYLLDVNGRAQAQSFIEQDPFFKGNLFARVVVTRWRKAYLDRRNTLNEG</sequence>
<dbReference type="SUPFAM" id="SSF54909">
    <property type="entry name" value="Dimeric alpha+beta barrel"/>
    <property type="match status" value="1"/>
</dbReference>
<protein>
    <submittedName>
        <fullName evidence="3">YciI family protein</fullName>
    </submittedName>
</protein>
<dbReference type="Pfam" id="PF03795">
    <property type="entry name" value="YCII"/>
    <property type="match status" value="1"/>
</dbReference>
<dbReference type="PANTHER" id="PTHR33606:SF3">
    <property type="entry name" value="PROTEIN YCII"/>
    <property type="match status" value="1"/>
</dbReference>
<organism evidence="3 4">
    <name type="scientific">Qingshengfaniella alkalisoli</name>
    <dbReference type="NCBI Taxonomy" id="2599296"/>
    <lineage>
        <taxon>Bacteria</taxon>
        <taxon>Pseudomonadati</taxon>
        <taxon>Pseudomonadota</taxon>
        <taxon>Alphaproteobacteria</taxon>
        <taxon>Rhodobacterales</taxon>
        <taxon>Paracoccaceae</taxon>
        <taxon>Qingshengfaniella</taxon>
    </lineage>
</organism>
<proteinExistence type="inferred from homology"/>
<reference evidence="3 4" key="1">
    <citation type="submission" date="2019-07" db="EMBL/GenBank/DDBJ databases">
        <title>Litoreibacter alkalisoli sp. nov., isolated from saline-alkaline soil.</title>
        <authorList>
            <person name="Wang S."/>
            <person name="Xu L."/>
            <person name="Xing Y.-T."/>
            <person name="Sun J.-Q."/>
        </authorList>
    </citation>
    <scope>NUCLEOTIDE SEQUENCE [LARGE SCALE GENOMIC DNA]</scope>
    <source>
        <strain evidence="3 4">LN3S51</strain>
        <plasmid evidence="3 4">unnamed1</plasmid>
    </source>
</reference>
<dbReference type="AlphaFoldDB" id="A0A5B8IB68"/>
<keyword evidence="3" id="KW-0614">Plasmid</keyword>
<dbReference type="Gene3D" id="3.30.70.1060">
    <property type="entry name" value="Dimeric alpha+beta barrel"/>
    <property type="match status" value="1"/>
</dbReference>
<name>A0A5B8IB68_9RHOB</name>
<dbReference type="InterPro" id="IPR005545">
    <property type="entry name" value="YCII"/>
</dbReference>
<evidence type="ECO:0000313" key="4">
    <source>
        <dbReference type="Proteomes" id="UP000318483"/>
    </source>
</evidence>